<keyword evidence="2" id="KW-0472">Membrane</keyword>
<comment type="caution">
    <text evidence="3">The sequence shown here is derived from an EMBL/GenBank/DDBJ whole genome shotgun (WGS) entry which is preliminary data.</text>
</comment>
<dbReference type="GO" id="GO:0016787">
    <property type="term" value="F:hydrolase activity"/>
    <property type="evidence" value="ECO:0007669"/>
    <property type="project" value="UniProtKB-KW"/>
</dbReference>
<proteinExistence type="predicted"/>
<protein>
    <submittedName>
        <fullName evidence="3">NUDIX hydrolase</fullName>
    </submittedName>
</protein>
<dbReference type="EMBL" id="JBBJUP010000001">
    <property type="protein sequence ID" value="MEJ8277653.1"/>
    <property type="molecule type" value="Genomic_DNA"/>
</dbReference>
<reference evidence="3 4" key="1">
    <citation type="submission" date="2024-03" db="EMBL/GenBank/DDBJ databases">
        <title>Draft genome sequence of Pseudonocardia sp. DW16-2.</title>
        <authorList>
            <person name="Duangmal K."/>
        </authorList>
    </citation>
    <scope>NUCLEOTIDE SEQUENCE [LARGE SCALE GENOMIC DNA]</scope>
    <source>
        <strain evidence="3 4">DW16-2</strain>
    </source>
</reference>
<accession>A0ABU8T224</accession>
<sequence>MSGPAVLAVAVAVCVVAALTLWCVTRVRRLHRLHIRVDAARAGLAAALDGRARLALAVADAAGRDAPAGLSAAAAAVLAEPAPAPDGRDTAADRVARETAENALTRQLAAVDGRLLPTALHAELTDAQQLVVLARRVHNDAVRDTRALRSRRLVRWLRLHGTAPEPVYVEIADPEPAGSPAGPHVESDRSPTAT</sequence>
<evidence type="ECO:0000256" key="2">
    <source>
        <dbReference type="SAM" id="Phobius"/>
    </source>
</evidence>
<keyword evidence="4" id="KW-1185">Reference proteome</keyword>
<keyword evidence="2" id="KW-0812">Transmembrane</keyword>
<evidence type="ECO:0000256" key="1">
    <source>
        <dbReference type="SAM" id="MobiDB-lite"/>
    </source>
</evidence>
<evidence type="ECO:0000313" key="3">
    <source>
        <dbReference type="EMBL" id="MEJ8277653.1"/>
    </source>
</evidence>
<evidence type="ECO:0000313" key="4">
    <source>
        <dbReference type="Proteomes" id="UP001364211"/>
    </source>
</evidence>
<organism evidence="3 4">
    <name type="scientific">Pseudonocardia spirodelae</name>
    <dbReference type="NCBI Taxonomy" id="3133431"/>
    <lineage>
        <taxon>Bacteria</taxon>
        <taxon>Bacillati</taxon>
        <taxon>Actinomycetota</taxon>
        <taxon>Actinomycetes</taxon>
        <taxon>Pseudonocardiales</taxon>
        <taxon>Pseudonocardiaceae</taxon>
        <taxon>Pseudonocardia</taxon>
    </lineage>
</organism>
<keyword evidence="3" id="KW-0378">Hydrolase</keyword>
<gene>
    <name evidence="3" type="ORF">WJX68_01810</name>
</gene>
<keyword evidence="2" id="KW-1133">Transmembrane helix</keyword>
<feature type="region of interest" description="Disordered" evidence="1">
    <location>
        <begin position="172"/>
        <end position="194"/>
    </location>
</feature>
<dbReference type="Proteomes" id="UP001364211">
    <property type="component" value="Unassembled WGS sequence"/>
</dbReference>
<feature type="transmembrane region" description="Helical" evidence="2">
    <location>
        <begin position="6"/>
        <end position="24"/>
    </location>
</feature>
<dbReference type="RefSeq" id="WP_340285738.1">
    <property type="nucleotide sequence ID" value="NZ_JBBJUP010000001.1"/>
</dbReference>
<name>A0ABU8T224_9PSEU</name>
<feature type="compositionally biased region" description="Basic and acidic residues" evidence="1">
    <location>
        <begin position="185"/>
        <end position="194"/>
    </location>
</feature>